<evidence type="ECO:0000256" key="2">
    <source>
        <dbReference type="ARBA" id="ARBA00022737"/>
    </source>
</evidence>
<dbReference type="FunFam" id="3.30.430.20:FF:000002">
    <property type="entry name" value="Cysteine-rich receptor-like protein kinase 10"/>
    <property type="match status" value="1"/>
</dbReference>
<dbReference type="InterPro" id="IPR038408">
    <property type="entry name" value="GNK2_sf"/>
</dbReference>
<dbReference type="Pfam" id="PF01657">
    <property type="entry name" value="Stress-antifung"/>
    <property type="match status" value="2"/>
</dbReference>
<dbReference type="InterPro" id="IPR011009">
    <property type="entry name" value="Kinase-like_dom_sf"/>
</dbReference>
<dbReference type="AlphaFoldDB" id="A0AAV6XLX8"/>
<evidence type="ECO:0000256" key="1">
    <source>
        <dbReference type="ARBA" id="ARBA00022729"/>
    </source>
</evidence>
<proteinExistence type="predicted"/>
<dbReference type="PANTHER" id="PTHR32099">
    <property type="entry name" value="CYSTEINE-RICH REPEAT SECRETORY PROTEIN"/>
    <property type="match status" value="1"/>
</dbReference>
<evidence type="ECO:0000313" key="5">
    <source>
        <dbReference type="EMBL" id="KAG8382490.1"/>
    </source>
</evidence>
<evidence type="ECO:0000313" key="6">
    <source>
        <dbReference type="Proteomes" id="UP000826271"/>
    </source>
</evidence>
<evidence type="ECO:0000259" key="4">
    <source>
        <dbReference type="PROSITE" id="PS51473"/>
    </source>
</evidence>
<protein>
    <recommendedName>
        <fullName evidence="4">Gnk2-homologous domain-containing protein</fullName>
    </recommendedName>
</protein>
<reference evidence="5" key="1">
    <citation type="submission" date="2019-10" db="EMBL/GenBank/DDBJ databases">
        <authorList>
            <person name="Zhang R."/>
            <person name="Pan Y."/>
            <person name="Wang J."/>
            <person name="Ma R."/>
            <person name="Yu S."/>
        </authorList>
    </citation>
    <scope>NUCLEOTIDE SEQUENCE</scope>
    <source>
        <strain evidence="5">LA-IB0</strain>
        <tissue evidence="5">Leaf</tissue>
    </source>
</reference>
<dbReference type="PANTHER" id="PTHR32099:SF51">
    <property type="entry name" value="CYSTEINE-RICH RECEPTOR-LIKE PROTEIN KINASE 25 ISOFORM X1"/>
    <property type="match status" value="1"/>
</dbReference>
<keyword evidence="2" id="KW-0677">Repeat</keyword>
<feature type="domain" description="Gnk2-homologous" evidence="4">
    <location>
        <begin position="77"/>
        <end position="184"/>
    </location>
</feature>
<sequence length="403" mass="44767">MSNQGFHNTSMGQNPDRVNVIALCRGDIQPDRCRSCIQDATIELLDLCPNQRQSIQWTEFCMLRYSNNSNIFGNMADSPVRMLLNTANVTSPQQFNADLRALFDQLRVQAASGGSLIKVAAGNGTAPDFQTIYGLLQCSPDISPDDCSFCLTRAAQRIPGCCPDARGVRILQPSCTLRYETAPFYNLSRIQEAQPTALGPPPVPPLPSPPVPKSFVSESHFPELVVQNHRGYMAPEYAMHGQFSVKSDVFSFGVLVLEIISGQKNNSFRNGKNLEDMLSFAWRNWRKGTTTNMIDPVLRASSGSLQDMLRCIHIGLLCVQENVGDRPTMTSVVLMLNSFSITLQLPSQPAFFESTSFDEDASLLHNRRSRELEFKELEFKESSETKSTSSSTNDASISELYPR</sequence>
<dbReference type="InterPro" id="IPR001245">
    <property type="entry name" value="Ser-Thr/Tyr_kinase_cat_dom"/>
</dbReference>
<dbReference type="Proteomes" id="UP000826271">
    <property type="component" value="Unassembled WGS sequence"/>
</dbReference>
<dbReference type="Gene3D" id="1.10.510.10">
    <property type="entry name" value="Transferase(Phosphotransferase) domain 1"/>
    <property type="match status" value="1"/>
</dbReference>
<name>A0AAV6XLX8_9LAMI</name>
<dbReference type="InterPro" id="IPR002902">
    <property type="entry name" value="GNK2"/>
</dbReference>
<dbReference type="Pfam" id="PF07714">
    <property type="entry name" value="PK_Tyr_Ser-Thr"/>
    <property type="match status" value="1"/>
</dbReference>
<comment type="caution">
    <text evidence="5">The sequence shown here is derived from an EMBL/GenBank/DDBJ whole genome shotgun (WGS) entry which is preliminary data.</text>
</comment>
<dbReference type="GO" id="GO:0004672">
    <property type="term" value="F:protein kinase activity"/>
    <property type="evidence" value="ECO:0007669"/>
    <property type="project" value="InterPro"/>
</dbReference>
<gene>
    <name evidence="5" type="ORF">BUALT_Bualt05G0082700</name>
</gene>
<dbReference type="CDD" id="cd23509">
    <property type="entry name" value="Gnk2-like"/>
    <property type="match status" value="2"/>
</dbReference>
<evidence type="ECO:0000256" key="3">
    <source>
        <dbReference type="SAM" id="MobiDB-lite"/>
    </source>
</evidence>
<accession>A0AAV6XLX8</accession>
<organism evidence="5 6">
    <name type="scientific">Buddleja alternifolia</name>
    <dbReference type="NCBI Taxonomy" id="168488"/>
    <lineage>
        <taxon>Eukaryota</taxon>
        <taxon>Viridiplantae</taxon>
        <taxon>Streptophyta</taxon>
        <taxon>Embryophyta</taxon>
        <taxon>Tracheophyta</taxon>
        <taxon>Spermatophyta</taxon>
        <taxon>Magnoliopsida</taxon>
        <taxon>eudicotyledons</taxon>
        <taxon>Gunneridae</taxon>
        <taxon>Pentapetalae</taxon>
        <taxon>asterids</taxon>
        <taxon>lamiids</taxon>
        <taxon>Lamiales</taxon>
        <taxon>Scrophulariaceae</taxon>
        <taxon>Buddlejeae</taxon>
        <taxon>Buddleja</taxon>
    </lineage>
</organism>
<feature type="compositionally biased region" description="Low complexity" evidence="3">
    <location>
        <begin position="385"/>
        <end position="403"/>
    </location>
</feature>
<dbReference type="FunFam" id="1.10.510.10:FF:001722">
    <property type="entry name" value="G-type lectin S-receptor-like serine/threonine-protein kinase B120"/>
    <property type="match status" value="1"/>
</dbReference>
<dbReference type="EMBL" id="WHWC01000005">
    <property type="protein sequence ID" value="KAG8382490.1"/>
    <property type="molecule type" value="Genomic_DNA"/>
</dbReference>
<keyword evidence="1" id="KW-0732">Signal</keyword>
<dbReference type="SUPFAM" id="SSF56112">
    <property type="entry name" value="Protein kinase-like (PK-like)"/>
    <property type="match status" value="1"/>
</dbReference>
<dbReference type="PROSITE" id="PS51473">
    <property type="entry name" value="GNK2"/>
    <property type="match status" value="2"/>
</dbReference>
<keyword evidence="6" id="KW-1185">Reference proteome</keyword>
<feature type="domain" description="Gnk2-homologous" evidence="4">
    <location>
        <begin position="1"/>
        <end position="70"/>
    </location>
</feature>
<feature type="region of interest" description="Disordered" evidence="3">
    <location>
        <begin position="380"/>
        <end position="403"/>
    </location>
</feature>
<dbReference type="Gene3D" id="3.30.430.20">
    <property type="entry name" value="Gnk2 domain, C-X8-C-X2-C motif"/>
    <property type="match status" value="2"/>
</dbReference>